<dbReference type="Gene3D" id="3.40.50.12780">
    <property type="entry name" value="N-terminal domain of ligase-like"/>
    <property type="match status" value="1"/>
</dbReference>
<name>A0ABU6XBL0_9FABA</name>
<accession>A0ABU6XBL0</accession>
<evidence type="ECO:0000313" key="6">
    <source>
        <dbReference type="Proteomes" id="UP001341840"/>
    </source>
</evidence>
<dbReference type="InterPro" id="IPR045851">
    <property type="entry name" value="AMP-bd_C_sf"/>
</dbReference>
<keyword evidence="2 5" id="KW-0436">Ligase</keyword>
<organism evidence="5 6">
    <name type="scientific">Stylosanthes scabra</name>
    <dbReference type="NCBI Taxonomy" id="79078"/>
    <lineage>
        <taxon>Eukaryota</taxon>
        <taxon>Viridiplantae</taxon>
        <taxon>Streptophyta</taxon>
        <taxon>Embryophyta</taxon>
        <taxon>Tracheophyta</taxon>
        <taxon>Spermatophyta</taxon>
        <taxon>Magnoliopsida</taxon>
        <taxon>eudicotyledons</taxon>
        <taxon>Gunneridae</taxon>
        <taxon>Pentapetalae</taxon>
        <taxon>rosids</taxon>
        <taxon>fabids</taxon>
        <taxon>Fabales</taxon>
        <taxon>Fabaceae</taxon>
        <taxon>Papilionoideae</taxon>
        <taxon>50 kb inversion clade</taxon>
        <taxon>dalbergioids sensu lato</taxon>
        <taxon>Dalbergieae</taxon>
        <taxon>Pterocarpus clade</taxon>
        <taxon>Stylosanthes</taxon>
    </lineage>
</organism>
<evidence type="ECO:0000259" key="3">
    <source>
        <dbReference type="Pfam" id="PF00501"/>
    </source>
</evidence>
<dbReference type="CDD" id="cd05904">
    <property type="entry name" value="4CL"/>
    <property type="match status" value="1"/>
</dbReference>
<comment type="similarity">
    <text evidence="1">Belongs to the ATP-dependent AMP-binding enzyme family.</text>
</comment>
<evidence type="ECO:0000313" key="5">
    <source>
        <dbReference type="EMBL" id="MED6194338.1"/>
    </source>
</evidence>
<feature type="domain" description="AMP-dependent synthetase/ligase" evidence="3">
    <location>
        <begin position="50"/>
        <end position="408"/>
    </location>
</feature>
<dbReference type="PANTHER" id="PTHR24096:SF169">
    <property type="entry name" value="4-COUMARATE--COA LIGASE 3"/>
    <property type="match status" value="1"/>
</dbReference>
<dbReference type="PROSITE" id="PS00455">
    <property type="entry name" value="AMP_BINDING"/>
    <property type="match status" value="1"/>
</dbReference>
<dbReference type="Pfam" id="PF00501">
    <property type="entry name" value="AMP-binding"/>
    <property type="match status" value="1"/>
</dbReference>
<evidence type="ECO:0000256" key="2">
    <source>
        <dbReference type="ARBA" id="ARBA00022598"/>
    </source>
</evidence>
<dbReference type="InterPro" id="IPR025110">
    <property type="entry name" value="AMP-bd_C"/>
</dbReference>
<dbReference type="EMBL" id="JASCZI010211555">
    <property type="protein sequence ID" value="MED6194338.1"/>
    <property type="molecule type" value="Genomic_DNA"/>
</dbReference>
<evidence type="ECO:0000259" key="4">
    <source>
        <dbReference type="Pfam" id="PF13193"/>
    </source>
</evidence>
<feature type="domain" description="AMP-binding enzyme C-terminal" evidence="4">
    <location>
        <begin position="459"/>
        <end position="538"/>
    </location>
</feature>
<dbReference type="InterPro" id="IPR000873">
    <property type="entry name" value="AMP-dep_synth/lig_dom"/>
</dbReference>
<dbReference type="SUPFAM" id="SSF56801">
    <property type="entry name" value="Acetyl-CoA synthetase-like"/>
    <property type="match status" value="1"/>
</dbReference>
<dbReference type="InterPro" id="IPR020845">
    <property type="entry name" value="AMP-binding_CS"/>
</dbReference>
<comment type="caution">
    <text evidence="5">The sequence shown here is derived from an EMBL/GenBank/DDBJ whole genome shotgun (WGS) entry which is preliminary data.</text>
</comment>
<dbReference type="Gene3D" id="3.30.300.30">
    <property type="match status" value="1"/>
</dbReference>
<dbReference type="InterPro" id="IPR042099">
    <property type="entry name" value="ANL_N_sf"/>
</dbReference>
<protein>
    <submittedName>
        <fullName evidence="5">4-coumarate--CoA ligase 3</fullName>
        <ecNumber evidence="5">6.2.1.12</ecNumber>
    </submittedName>
</protein>
<dbReference type="EC" id="6.2.1.12" evidence="5"/>
<evidence type="ECO:0000256" key="1">
    <source>
        <dbReference type="ARBA" id="ARBA00006432"/>
    </source>
</evidence>
<reference evidence="5 6" key="1">
    <citation type="journal article" date="2023" name="Plants (Basel)">
        <title>Bridging the Gap: Combining Genomics and Transcriptomics Approaches to Understand Stylosanthes scabra, an Orphan Legume from the Brazilian Caatinga.</title>
        <authorList>
            <person name="Ferreira-Neto J.R.C."/>
            <person name="da Silva M.D."/>
            <person name="Binneck E."/>
            <person name="de Melo N.F."/>
            <person name="da Silva R.H."/>
            <person name="de Melo A.L.T.M."/>
            <person name="Pandolfi V."/>
            <person name="Bustamante F.O."/>
            <person name="Brasileiro-Vidal A.C."/>
            <person name="Benko-Iseppon A.M."/>
        </authorList>
    </citation>
    <scope>NUCLEOTIDE SEQUENCE [LARGE SCALE GENOMIC DNA]</scope>
    <source>
        <tissue evidence="5">Leaves</tissue>
    </source>
</reference>
<gene>
    <name evidence="5" type="primary">4CL3_5</name>
    <name evidence="5" type="ORF">PIB30_027596</name>
</gene>
<dbReference type="Pfam" id="PF13193">
    <property type="entry name" value="AMP-binding_C"/>
    <property type="match status" value="1"/>
</dbReference>
<proteinExistence type="inferred from homology"/>
<dbReference type="GO" id="GO:0016207">
    <property type="term" value="F:4-coumarate-CoA ligase activity"/>
    <property type="evidence" value="ECO:0007669"/>
    <property type="project" value="UniProtKB-EC"/>
</dbReference>
<dbReference type="PANTHER" id="PTHR24096">
    <property type="entry name" value="LONG-CHAIN-FATTY-ACID--COA LIGASE"/>
    <property type="match status" value="1"/>
</dbReference>
<dbReference type="Proteomes" id="UP001341840">
    <property type="component" value="Unassembled WGS sequence"/>
</dbReference>
<keyword evidence="6" id="KW-1185">Reference proteome</keyword>
<sequence length="556" mass="61589">MPPSTYSIDEKTKNLNQTTHIFKSKLPDIPINNTIPLHTYSFQKLPQISHRPCLITSSGETYTYGDTHRASRNFAVGLFNLGIRKGDVIMILLPNSPEFVFSFWAASMLGAVSTPANPSYTSPEITKQLKASKAKIVITHAMHVHKLKQQEEENTFKVITVDNPPENCMSFSAISSMEGKLPEVNIDPDDMVTLPFSSGTTGLPKGVILTHRSLITNVAQTVDGENPNFNMKEEDVVLCVLPLFHIYALHCVMLCSMRVGCTVLLMEKFEMRAMLELVEKHKVSVVMAVPPLVMALSKNPIAEEYDLSSVRMVMSGGAPLKTNIEEAFCSRMPKAILRQALGMTESGPVITMSFGFAKHPMASKLEPCGTVIRNAEMKIIDPLTGSSLSYNTLGEICIRGQQIMKGYLNDERATAEAIDEEGWLHTGDIGYVDNDDELFIVDRLKEIIKFKGYQVAPAELEGLLMSHPSIEDAAVVPQKDDVAGEVPVAFVVRSSNNGDFNLVTEDAVKDFIAKQVVFYKRLHRIVFIDKIPKSAIGKILRKELKAKLPSYQVNPI</sequence>